<dbReference type="GO" id="GO:0006405">
    <property type="term" value="P:RNA export from nucleus"/>
    <property type="evidence" value="ECO:0007669"/>
    <property type="project" value="TreeGrafter"/>
</dbReference>
<feature type="domain" description="Nucleoporin Nup159/Nup146 N-terminal" evidence="6">
    <location>
        <begin position="59"/>
        <end position="434"/>
    </location>
</feature>
<feature type="compositionally biased region" description="Polar residues" evidence="5">
    <location>
        <begin position="965"/>
        <end position="992"/>
    </location>
</feature>
<dbReference type="InterPro" id="IPR015943">
    <property type="entry name" value="WD40/YVTN_repeat-like_dom_sf"/>
</dbReference>
<dbReference type="HOGENOM" id="CLU_003852_0_0_1"/>
<dbReference type="FunFam" id="2.130.10.10:FF:000645">
    <property type="entry name" value="Putative nuclear pore complex subunit Nup159"/>
    <property type="match status" value="1"/>
</dbReference>
<evidence type="ECO:0000313" key="8">
    <source>
        <dbReference type="Proteomes" id="UP000054321"/>
    </source>
</evidence>
<proteinExistence type="predicted"/>
<protein>
    <recommendedName>
        <fullName evidence="6">Nucleoporin Nup159/Nup146 N-terminal domain-containing protein</fullName>
    </recommendedName>
</protein>
<sequence>MAFSSFANPTGAALGGAAPSIQSGPDLGDIQTEALGFLALSGESKVQLLPTPWPTNNLPPPTASLMSVASHKGLVAAAGPDSVIVATTESVRKAFDGPNTGGGNFKPFQPQLTLPMPMRISQLAFSADESYLVLAAEVGGGLAVYDVQTLLQGSTQSAFELSTNGQAVRALIPNPTADRGELFAVITADGNLMMANLKERSFVSGSTGQILKGGVSCVSWSTKGKQLVAGLGNGTAYQMTPEGVGKLDIPKPPGIDDNHHVSSISWIENNIFLLAHTPSNFGSNEAPSSVFHIVTRDSPSSFLYQKISEPAGPFGLNRSPPHHFFLRLKEFPPNLQDVIIVASTASTDIGVFSRAKVPLAHGKPANAFAMTEMSDDSRRAQLPMTGELTDTSPIGMALDLSSKDKVIKPIPSDEMDASQTPLPALMVLNNEGVLASWWIVYSDSVRQGTVYPGLSVAESTQQQPASDHAQATTSVFGGATKPAFGAPSGAFGARSGLGQNQSPWTSPSAGASTTSAGFNTPGFGAPSAPKPAFNTSVFGAPSTPAFGASGFSGPKASLWGSGASTTTTSVFGQSSGLGKPAGVFGSAAPATGAAVPTSGGFASFASKGGFTAATAAPSAGSVLGGKSSTNTFGNPSTTSVFGSSSTFGGTQNKPEQKPAGIFGDGSSSSGFVLESTFKADPAAKNDVQETTNEPKGFFFGGTLASALGEATKAPLHENESKDAEMDISEDIAKPEELIKSPVAELVSTPATTTSVFASTPPISSLSTGGLFGRVSQAATATTTKPSISASFNFGKPLAEDDKAAARVSFGKLSVEMPAAVEPKGSLNFKASTKSNIDEAPLPPDTTSKPYYAAGDTSVSSTGTDAPLPPDFIPKAALKESPPSSTSEATIKKPISADLIPPSEVPGGPADDGHESELSEGNDGDESEGPSEEEGLEEEEEEEEEGEEEEQEGSGEDVAKDLSPASEVNETPGFTPQSSFGGLNNRTPDSTMFTKIPKPGQTNQNRSLFGELAAPVLLPPKAPASPRSPSPVRSALPGRMLRAESSRSVSAPGIASQILGSQRLSRQPAGQPSTFALTLEQQKAEEQRRSKARALREAAEKQALVDNEDEDLQRFLASEPVATTTLDEFVAHSNYIGQTSVDSIPAQVETVYRDINSMIDTLGLNARTLKCFMKGHTEQRKEGGRTKRDLENEDDWCLVEIEDLTEDVENTLMYELEESRLQDIDKKLDACHELQKDLNRLRARHEDIKKIHAARFDPDVLAVTRAQPLNTEQAAQQHDLRRDFTKFQNLLAEAEEGLTILKAKIASQQVSHGRFGTGALPTVEAVMRTITKMTSMAERRSGDIDVLEGQMRKLRFDSVGSTGSREGSPFTTPHNSRTSIRNPGTASTYGLFYTPDSIRDTTRREFQDSLMSSTGSFSRNSPPRKKLSGYTAEEKNQLRTKLANKKMVTDRLRTALQKAGTNVRLMDDDEEKFWG</sequence>
<dbReference type="OrthoDB" id="248320at2759"/>
<dbReference type="GO" id="GO:0006606">
    <property type="term" value="P:protein import into nucleus"/>
    <property type="evidence" value="ECO:0007669"/>
    <property type="project" value="TreeGrafter"/>
</dbReference>
<organism evidence="7 8">
    <name type="scientific">Oidiodendron maius (strain Zn)</name>
    <dbReference type="NCBI Taxonomy" id="913774"/>
    <lineage>
        <taxon>Eukaryota</taxon>
        <taxon>Fungi</taxon>
        <taxon>Dikarya</taxon>
        <taxon>Ascomycota</taxon>
        <taxon>Pezizomycotina</taxon>
        <taxon>Leotiomycetes</taxon>
        <taxon>Leotiomycetes incertae sedis</taxon>
        <taxon>Myxotrichaceae</taxon>
        <taxon>Oidiodendron</taxon>
    </lineage>
</organism>
<feature type="compositionally biased region" description="Low complexity" evidence="5">
    <location>
        <begin position="636"/>
        <end position="650"/>
    </location>
</feature>
<evidence type="ECO:0000313" key="7">
    <source>
        <dbReference type="EMBL" id="KIN04843.1"/>
    </source>
</evidence>
<feature type="compositionally biased region" description="Low complexity" evidence="5">
    <location>
        <begin position="487"/>
        <end position="517"/>
    </location>
</feature>
<evidence type="ECO:0000256" key="5">
    <source>
        <dbReference type="SAM" id="MobiDB-lite"/>
    </source>
</evidence>
<dbReference type="Gene3D" id="2.130.10.10">
    <property type="entry name" value="YVTN repeat-like/Quinoprotein amine dehydrogenase"/>
    <property type="match status" value="1"/>
</dbReference>
<evidence type="ECO:0000256" key="2">
    <source>
        <dbReference type="ARBA" id="ARBA00022448"/>
    </source>
</evidence>
<dbReference type="EMBL" id="KN832872">
    <property type="protein sequence ID" value="KIN04843.1"/>
    <property type="molecule type" value="Genomic_DNA"/>
</dbReference>
<reference evidence="8" key="2">
    <citation type="submission" date="2015-01" db="EMBL/GenBank/DDBJ databases">
        <title>Evolutionary Origins and Diversification of the Mycorrhizal Mutualists.</title>
        <authorList>
            <consortium name="DOE Joint Genome Institute"/>
            <consortium name="Mycorrhizal Genomics Consortium"/>
            <person name="Kohler A."/>
            <person name="Kuo A."/>
            <person name="Nagy L.G."/>
            <person name="Floudas D."/>
            <person name="Copeland A."/>
            <person name="Barry K.W."/>
            <person name="Cichocki N."/>
            <person name="Veneault-Fourrey C."/>
            <person name="LaButti K."/>
            <person name="Lindquist E.A."/>
            <person name="Lipzen A."/>
            <person name="Lundell T."/>
            <person name="Morin E."/>
            <person name="Murat C."/>
            <person name="Riley R."/>
            <person name="Ohm R."/>
            <person name="Sun H."/>
            <person name="Tunlid A."/>
            <person name="Henrissat B."/>
            <person name="Grigoriev I.V."/>
            <person name="Hibbett D.S."/>
            <person name="Martin F."/>
        </authorList>
    </citation>
    <scope>NUCLEOTIDE SEQUENCE [LARGE SCALE GENOMIC DNA]</scope>
    <source>
        <strain evidence="8">Zn</strain>
    </source>
</reference>
<accession>A0A0C3DS09</accession>
<feature type="coiled-coil region" evidence="4">
    <location>
        <begin position="1223"/>
        <end position="1250"/>
    </location>
</feature>
<dbReference type="Proteomes" id="UP000054321">
    <property type="component" value="Unassembled WGS sequence"/>
</dbReference>
<evidence type="ECO:0000259" key="6">
    <source>
        <dbReference type="Pfam" id="PF16755"/>
    </source>
</evidence>
<dbReference type="STRING" id="913774.A0A0C3DS09"/>
<feature type="region of interest" description="Disordered" evidence="5">
    <location>
        <begin position="487"/>
        <end position="523"/>
    </location>
</feature>
<keyword evidence="3" id="KW-0539">Nucleus</keyword>
<dbReference type="InParanoid" id="A0A0C3DS09"/>
<gene>
    <name evidence="7" type="ORF">OIDMADRAFT_157233</name>
</gene>
<feature type="region of interest" description="Disordered" evidence="5">
    <location>
        <begin position="1357"/>
        <end position="1382"/>
    </location>
</feature>
<feature type="compositionally biased region" description="Pro residues" evidence="5">
    <location>
        <begin position="1016"/>
        <end position="1028"/>
    </location>
</feature>
<feature type="region of interest" description="Disordered" evidence="5">
    <location>
        <begin position="1407"/>
        <end position="1435"/>
    </location>
</feature>
<dbReference type="PANTHER" id="PTHR23193:SF23">
    <property type="entry name" value="NUCLEAR PORE COMPLEX PROTEIN NUP153"/>
    <property type="match status" value="1"/>
</dbReference>
<dbReference type="SUPFAM" id="SSF117289">
    <property type="entry name" value="Nucleoporin domain"/>
    <property type="match status" value="1"/>
</dbReference>
<dbReference type="Pfam" id="PF16755">
    <property type="entry name" value="Beta-prop_NUP159_NUP214"/>
    <property type="match status" value="1"/>
</dbReference>
<feature type="region of interest" description="Disordered" evidence="5">
    <location>
        <begin position="633"/>
        <end position="665"/>
    </location>
</feature>
<feature type="compositionally biased region" description="Polar residues" evidence="5">
    <location>
        <begin position="1408"/>
        <end position="1420"/>
    </location>
</feature>
<dbReference type="GO" id="GO:0017056">
    <property type="term" value="F:structural constituent of nuclear pore"/>
    <property type="evidence" value="ECO:0007669"/>
    <property type="project" value="TreeGrafter"/>
</dbReference>
<reference evidence="7 8" key="1">
    <citation type="submission" date="2014-04" db="EMBL/GenBank/DDBJ databases">
        <authorList>
            <consortium name="DOE Joint Genome Institute"/>
            <person name="Kuo A."/>
            <person name="Martino E."/>
            <person name="Perotto S."/>
            <person name="Kohler A."/>
            <person name="Nagy L.G."/>
            <person name="Floudas D."/>
            <person name="Copeland A."/>
            <person name="Barry K.W."/>
            <person name="Cichocki N."/>
            <person name="Veneault-Fourrey C."/>
            <person name="LaButti K."/>
            <person name="Lindquist E.A."/>
            <person name="Lipzen A."/>
            <person name="Lundell T."/>
            <person name="Morin E."/>
            <person name="Murat C."/>
            <person name="Sun H."/>
            <person name="Tunlid A."/>
            <person name="Henrissat B."/>
            <person name="Grigoriev I.V."/>
            <person name="Hibbett D.S."/>
            <person name="Martin F."/>
            <person name="Nordberg H.P."/>
            <person name="Cantor M.N."/>
            <person name="Hua S.X."/>
        </authorList>
    </citation>
    <scope>NUCLEOTIDE SEQUENCE [LARGE SCALE GENOMIC DNA]</scope>
    <source>
        <strain evidence="7 8">Zn</strain>
    </source>
</reference>
<keyword evidence="4" id="KW-0175">Coiled coil</keyword>
<evidence type="ECO:0000256" key="4">
    <source>
        <dbReference type="SAM" id="Coils"/>
    </source>
</evidence>
<keyword evidence="2" id="KW-0813">Transport</keyword>
<evidence type="ECO:0000256" key="3">
    <source>
        <dbReference type="ARBA" id="ARBA00023242"/>
    </source>
</evidence>
<feature type="compositionally biased region" description="Polar residues" evidence="5">
    <location>
        <begin position="1358"/>
        <end position="1382"/>
    </location>
</feature>
<feature type="region of interest" description="Disordered" evidence="5">
    <location>
        <begin position="834"/>
        <end position="1051"/>
    </location>
</feature>
<feature type="compositionally biased region" description="Acidic residues" evidence="5">
    <location>
        <begin position="917"/>
        <end position="954"/>
    </location>
</feature>
<evidence type="ECO:0000256" key="1">
    <source>
        <dbReference type="ARBA" id="ARBA00004123"/>
    </source>
</evidence>
<dbReference type="InterPro" id="IPR026054">
    <property type="entry name" value="Nucleoporin"/>
</dbReference>
<name>A0A0C3DS09_OIDMZ</name>
<dbReference type="PANTHER" id="PTHR23193">
    <property type="entry name" value="NUCLEAR PORE COMPLEX PROTEIN NUP"/>
    <property type="match status" value="1"/>
</dbReference>
<dbReference type="InterPro" id="IPR039462">
    <property type="entry name" value="Nup159/Nup146_N"/>
</dbReference>
<comment type="subcellular location">
    <subcellularLocation>
        <location evidence="1">Nucleus</location>
    </subcellularLocation>
</comment>
<dbReference type="GO" id="GO:0005643">
    <property type="term" value="C:nuclear pore"/>
    <property type="evidence" value="ECO:0007669"/>
    <property type="project" value="TreeGrafter"/>
</dbReference>
<dbReference type="GO" id="GO:0008139">
    <property type="term" value="F:nuclear localization sequence binding"/>
    <property type="evidence" value="ECO:0007669"/>
    <property type="project" value="TreeGrafter"/>
</dbReference>
<keyword evidence="8" id="KW-1185">Reference proteome</keyword>